<feature type="compositionally biased region" description="Low complexity" evidence="1">
    <location>
        <begin position="1"/>
        <end position="16"/>
    </location>
</feature>
<dbReference type="Proteomes" id="UP001217089">
    <property type="component" value="Unassembled WGS sequence"/>
</dbReference>
<feature type="region of interest" description="Disordered" evidence="1">
    <location>
        <begin position="1"/>
        <end position="44"/>
    </location>
</feature>
<dbReference type="EMBL" id="JARBDR010000383">
    <property type="protein sequence ID" value="KAJ8313281.1"/>
    <property type="molecule type" value="Genomic_DNA"/>
</dbReference>
<protein>
    <submittedName>
        <fullName evidence="2">Uncharacterized protein</fullName>
    </submittedName>
</protein>
<sequence length="88" mass="9810">MSVATTTTPSKLDTTTASKTPEHLLSKTVISKSSAKPDRKVNPIDNKLENRLTIKDLNKLQRAFMVSHDDDDDDDDDALISVFIFHIP</sequence>
<keyword evidence="3" id="KW-1185">Reference proteome</keyword>
<feature type="compositionally biased region" description="Basic and acidic residues" evidence="1">
    <location>
        <begin position="35"/>
        <end position="44"/>
    </location>
</feature>
<name>A0ABQ9F7C2_TEGGR</name>
<comment type="caution">
    <text evidence="2">The sequence shown here is derived from an EMBL/GenBank/DDBJ whole genome shotgun (WGS) entry which is preliminary data.</text>
</comment>
<evidence type="ECO:0000313" key="2">
    <source>
        <dbReference type="EMBL" id="KAJ8313281.1"/>
    </source>
</evidence>
<organism evidence="2 3">
    <name type="scientific">Tegillarca granosa</name>
    <name type="common">Malaysian cockle</name>
    <name type="synonym">Anadara granosa</name>
    <dbReference type="NCBI Taxonomy" id="220873"/>
    <lineage>
        <taxon>Eukaryota</taxon>
        <taxon>Metazoa</taxon>
        <taxon>Spiralia</taxon>
        <taxon>Lophotrochozoa</taxon>
        <taxon>Mollusca</taxon>
        <taxon>Bivalvia</taxon>
        <taxon>Autobranchia</taxon>
        <taxon>Pteriomorphia</taxon>
        <taxon>Arcoida</taxon>
        <taxon>Arcoidea</taxon>
        <taxon>Arcidae</taxon>
        <taxon>Tegillarca</taxon>
    </lineage>
</organism>
<evidence type="ECO:0000313" key="3">
    <source>
        <dbReference type="Proteomes" id="UP001217089"/>
    </source>
</evidence>
<accession>A0ABQ9F7C2</accession>
<proteinExistence type="predicted"/>
<reference evidence="2 3" key="1">
    <citation type="submission" date="2022-12" db="EMBL/GenBank/DDBJ databases">
        <title>Chromosome-level genome of Tegillarca granosa.</title>
        <authorList>
            <person name="Kim J."/>
        </authorList>
    </citation>
    <scope>NUCLEOTIDE SEQUENCE [LARGE SCALE GENOMIC DNA]</scope>
    <source>
        <strain evidence="2">Teg-2019</strain>
        <tissue evidence="2">Adductor muscle</tissue>
    </source>
</reference>
<evidence type="ECO:0000256" key="1">
    <source>
        <dbReference type="SAM" id="MobiDB-lite"/>
    </source>
</evidence>
<gene>
    <name evidence="2" type="ORF">KUTeg_009165</name>
</gene>